<sequence length="326" mass="33960">MAVAEPELPYVLTIDKDISIIDTMSTLAQTHRVTVIVTRTTLGVLAAAVAVGEVIVVIWSTALAVLYPEFGDLQVPFVVAAIACGACVEVALIITAVLVGYTRDHRLFEPAAIRLVTALISTIAAATVIVTAVLTAIPGPPVLALLLFGGAAAGAACVLGLVVLRSRLRGAASGRVEPDEASEVGITAGNVAMLTNGRTHAARPCWGISWSGDTWLGVAFALWILSLMSGFIALISGFNFDPDDYSSEYYAAKIPQVVTVMVVSVLIPAASAVASILSILATPRRPGRTTYGAIVLLLAVSGVNVCWVIGIEAIQQTIQFAEHSPM</sequence>
<proteinExistence type="predicted"/>
<keyword evidence="1" id="KW-0812">Transmembrane</keyword>
<feature type="transmembrane region" description="Helical" evidence="1">
    <location>
        <begin position="291"/>
        <end position="310"/>
    </location>
</feature>
<dbReference type="InterPro" id="IPR021354">
    <property type="entry name" value="DUF2975"/>
</dbReference>
<name>A0A317ZNI1_9MICO</name>
<evidence type="ECO:0000313" key="3">
    <source>
        <dbReference type="Proteomes" id="UP000246722"/>
    </source>
</evidence>
<dbReference type="EMBL" id="QHLY01000012">
    <property type="protein sequence ID" value="PXA67458.1"/>
    <property type="molecule type" value="Genomic_DNA"/>
</dbReference>
<evidence type="ECO:0008006" key="4">
    <source>
        <dbReference type="Google" id="ProtNLM"/>
    </source>
</evidence>
<feature type="transmembrane region" description="Helical" evidence="1">
    <location>
        <begin position="42"/>
        <end position="67"/>
    </location>
</feature>
<feature type="transmembrane region" description="Helical" evidence="1">
    <location>
        <begin position="111"/>
        <end position="137"/>
    </location>
</feature>
<feature type="transmembrane region" description="Helical" evidence="1">
    <location>
        <begin position="215"/>
        <end position="238"/>
    </location>
</feature>
<keyword evidence="3" id="KW-1185">Reference proteome</keyword>
<keyword evidence="1" id="KW-1133">Transmembrane helix</keyword>
<dbReference type="Proteomes" id="UP000246722">
    <property type="component" value="Unassembled WGS sequence"/>
</dbReference>
<reference evidence="2 3" key="1">
    <citation type="submission" date="2018-05" db="EMBL/GenBank/DDBJ databases">
        <title>Genetic diversity of glacier-inhabiting Cryobacterium bacteria in China and description of Cryobacterium mengkeensis sp. nov. and Arthrobacter glacialis sp. nov.</title>
        <authorList>
            <person name="Liu Q."/>
            <person name="Xin Y.-H."/>
        </authorList>
    </citation>
    <scope>NUCLEOTIDE SEQUENCE [LARGE SCALE GENOMIC DNA]</scope>
    <source>
        <strain evidence="2 3">SK-1</strain>
    </source>
</reference>
<feature type="transmembrane region" description="Helical" evidence="1">
    <location>
        <begin position="143"/>
        <end position="164"/>
    </location>
</feature>
<feature type="transmembrane region" description="Helical" evidence="1">
    <location>
        <begin position="73"/>
        <end position="99"/>
    </location>
</feature>
<evidence type="ECO:0000313" key="2">
    <source>
        <dbReference type="EMBL" id="PXA67458.1"/>
    </source>
</evidence>
<protein>
    <recommendedName>
        <fullName evidence="4">Integral membrane protein</fullName>
    </recommendedName>
</protein>
<accession>A0A317ZNI1</accession>
<organism evidence="2 3">
    <name type="scientific">Cryobacterium arcticum</name>
    <dbReference type="NCBI Taxonomy" id="670052"/>
    <lineage>
        <taxon>Bacteria</taxon>
        <taxon>Bacillati</taxon>
        <taxon>Actinomycetota</taxon>
        <taxon>Actinomycetes</taxon>
        <taxon>Micrococcales</taxon>
        <taxon>Microbacteriaceae</taxon>
        <taxon>Cryobacterium</taxon>
    </lineage>
</organism>
<feature type="transmembrane region" description="Helical" evidence="1">
    <location>
        <begin position="258"/>
        <end position="279"/>
    </location>
</feature>
<dbReference type="OrthoDB" id="4955035at2"/>
<dbReference type="RefSeq" id="WP_110127142.1">
    <property type="nucleotide sequence ID" value="NZ_QHLY01000012.1"/>
</dbReference>
<dbReference type="AlphaFoldDB" id="A0A317ZNI1"/>
<gene>
    <name evidence="2" type="ORF">CTB96_12070</name>
</gene>
<evidence type="ECO:0000256" key="1">
    <source>
        <dbReference type="SAM" id="Phobius"/>
    </source>
</evidence>
<dbReference type="Pfam" id="PF11188">
    <property type="entry name" value="DUF2975"/>
    <property type="match status" value="1"/>
</dbReference>
<comment type="caution">
    <text evidence="2">The sequence shown here is derived from an EMBL/GenBank/DDBJ whole genome shotgun (WGS) entry which is preliminary data.</text>
</comment>
<keyword evidence="1" id="KW-0472">Membrane</keyword>